<accession>A0A3P8AFR7</accession>
<dbReference type="InterPro" id="IPR021010">
    <property type="entry name" value="Cytosolic_motility_protein"/>
</dbReference>
<organism evidence="2 3">
    <name type="scientific">Heligmosomoides polygyrus</name>
    <name type="common">Parasitic roundworm</name>
    <dbReference type="NCBI Taxonomy" id="6339"/>
    <lineage>
        <taxon>Eukaryota</taxon>
        <taxon>Metazoa</taxon>
        <taxon>Ecdysozoa</taxon>
        <taxon>Nematoda</taxon>
        <taxon>Chromadorea</taxon>
        <taxon>Rhabditida</taxon>
        <taxon>Rhabditina</taxon>
        <taxon>Rhabditomorpha</taxon>
        <taxon>Strongyloidea</taxon>
        <taxon>Heligmosomidae</taxon>
        <taxon>Heligmosomoides</taxon>
    </lineage>
</organism>
<proteinExistence type="predicted"/>
<sequence>MPIAKEDTWAFQPIAAPFPENPIRVPGQQNMYVALWYKYGKPIHGRAWNNNGGVECSFPYKKAELTTPRELEGHIQILTYKGNYKTLGYWYEWLPLKSRFDDNPDRELVRCGQSTPILMTCADKQKRLGYLDLSTEIAMVGYNKKVEQIAGGDTQNCLGIFRNYKPPPLVPVEEDQWEDIKWGDVFPKNVEPALGRELRAPPGMPRYQYVALWYKHGEPVFGRAYPGKDGKLMASFGAKDQENNGREIGSLQILTLPDPSVMGLQYKWMPLAQGRAEEKMKWEPVHVGKVAPAVCVDEKRQEILGCMVLTDETASIGYQGKQKVRKFTGVGPARFAVLHHRKLAAA</sequence>
<dbReference type="EMBL" id="UZAH01025271">
    <property type="protein sequence ID" value="VDO60015.1"/>
    <property type="molecule type" value="Genomic_DNA"/>
</dbReference>
<evidence type="ECO:0000313" key="2">
    <source>
        <dbReference type="Proteomes" id="UP000050761"/>
    </source>
</evidence>
<evidence type="ECO:0000313" key="1">
    <source>
        <dbReference type="EMBL" id="VDO60015.1"/>
    </source>
</evidence>
<dbReference type="OrthoDB" id="5772941at2759"/>
<gene>
    <name evidence="1" type="ORF">HPBE_LOCUS4084</name>
</gene>
<keyword evidence="2" id="KW-1185">Reference proteome</keyword>
<accession>A0A183FD27</accession>
<reference evidence="3" key="2">
    <citation type="submission" date="2019-09" db="UniProtKB">
        <authorList>
            <consortium name="WormBaseParasite"/>
        </authorList>
    </citation>
    <scope>IDENTIFICATION</scope>
</reference>
<dbReference type="SUPFAM" id="SSF141739">
    <property type="entry name" value="MFPT repeat-like"/>
    <property type="match status" value="2"/>
</dbReference>
<dbReference type="PANTHER" id="PTHR31578">
    <property type="entry name" value="PROTEIN CBG21223-RELATED"/>
    <property type="match status" value="1"/>
</dbReference>
<name>A0A183FD27_HELPZ</name>
<protein>
    <submittedName>
        <fullName evidence="3">DUF3421 domain-containing protein</fullName>
    </submittedName>
</protein>
<dbReference type="Proteomes" id="UP000050761">
    <property type="component" value="Unassembled WGS sequence"/>
</dbReference>
<evidence type="ECO:0000313" key="3">
    <source>
        <dbReference type="WBParaSite" id="HPBE_0000408301-mRNA-1"/>
    </source>
</evidence>
<reference evidence="1 2" key="1">
    <citation type="submission" date="2018-11" db="EMBL/GenBank/DDBJ databases">
        <authorList>
            <consortium name="Pathogen Informatics"/>
        </authorList>
    </citation>
    <scope>NUCLEOTIDE SEQUENCE [LARGE SCALE GENOMIC DNA]</scope>
</reference>
<dbReference type="AlphaFoldDB" id="A0A183FD27"/>
<dbReference type="PANTHER" id="PTHR31578:SF3">
    <property type="entry name" value="NEMATODE SPECIFIC PEPTIDE FAMILY"/>
    <property type="match status" value="1"/>
</dbReference>
<dbReference type="Pfam" id="PF12150">
    <property type="entry name" value="MFP2b"/>
    <property type="match status" value="2"/>
</dbReference>
<dbReference type="WBParaSite" id="HPBE_0000408301-mRNA-1">
    <property type="protein sequence ID" value="HPBE_0000408301-mRNA-1"/>
    <property type="gene ID" value="HPBE_0000408301"/>
</dbReference>